<name>A0A382IGV5_9ZZZZ</name>
<dbReference type="PANTHER" id="PTHR16320:SF23">
    <property type="entry name" value="SPHINGOMYELINASE C 1"/>
    <property type="match status" value="1"/>
</dbReference>
<reference evidence="1" key="1">
    <citation type="submission" date="2018-05" db="EMBL/GenBank/DDBJ databases">
        <authorList>
            <person name="Lanie J.A."/>
            <person name="Ng W.-L."/>
            <person name="Kazmierczak K.M."/>
            <person name="Andrzejewski T.M."/>
            <person name="Davidsen T.M."/>
            <person name="Wayne K.J."/>
            <person name="Tettelin H."/>
            <person name="Glass J.I."/>
            <person name="Rusch D."/>
            <person name="Podicherti R."/>
            <person name="Tsui H.-C.T."/>
            <person name="Winkler M.E."/>
        </authorList>
    </citation>
    <scope>NUCLEOTIDE SEQUENCE</scope>
</reference>
<dbReference type="PANTHER" id="PTHR16320">
    <property type="entry name" value="SPHINGOMYELINASE FAMILY MEMBER"/>
    <property type="match status" value="1"/>
</dbReference>
<dbReference type="InterPro" id="IPR038772">
    <property type="entry name" value="Sph/SMPD2-like"/>
</dbReference>
<dbReference type="Gene3D" id="3.60.10.10">
    <property type="entry name" value="Endonuclease/exonuclease/phosphatase"/>
    <property type="match status" value="1"/>
</dbReference>
<sequence length="294" mass="32774">MSRPIRSLLLLASFTLMFSGKFATAKIDSPIEMELLVYNTHGLPTVFAKDNPDKRFPAIARLTQRYELSLLQEDFAHHETLLQNLTAQSLVLRGNARRSALCLFCSGSGLTTISNLGQRWHVETQAEAFNSCSGWLGGLNDCFANKGFQLVLLESPSGNRLMVVNTHLDAGRSASDRAARATQLKQITARIRKAAPGEALIVAGDLNLDWQDLKDRALLEQFREDLNLIRIGNNVQAVNGWPILDYIFYRNGRKTTLEILENGEDLAFRNEDGPLSDHPAFFVKFLVQTRASAI</sequence>
<dbReference type="InterPro" id="IPR036691">
    <property type="entry name" value="Endo/exonu/phosph_ase_sf"/>
</dbReference>
<dbReference type="GO" id="GO:0004767">
    <property type="term" value="F:sphingomyelin phosphodiesterase activity"/>
    <property type="evidence" value="ECO:0007669"/>
    <property type="project" value="InterPro"/>
</dbReference>
<organism evidence="1">
    <name type="scientific">marine metagenome</name>
    <dbReference type="NCBI Taxonomy" id="408172"/>
    <lineage>
        <taxon>unclassified sequences</taxon>
        <taxon>metagenomes</taxon>
        <taxon>ecological metagenomes</taxon>
    </lineage>
</organism>
<dbReference type="AlphaFoldDB" id="A0A382IGV5"/>
<evidence type="ECO:0008006" key="2">
    <source>
        <dbReference type="Google" id="ProtNLM"/>
    </source>
</evidence>
<protein>
    <recommendedName>
        <fullName evidence="2">Endonuclease/exonuclease/phosphatase domain-containing protein</fullName>
    </recommendedName>
</protein>
<accession>A0A382IGV5</accession>
<evidence type="ECO:0000313" key="1">
    <source>
        <dbReference type="EMBL" id="SVB98808.1"/>
    </source>
</evidence>
<gene>
    <name evidence="1" type="ORF">METZ01_LOCUS251662</name>
</gene>
<proteinExistence type="predicted"/>
<dbReference type="EMBL" id="UINC01067286">
    <property type="protein sequence ID" value="SVB98808.1"/>
    <property type="molecule type" value="Genomic_DNA"/>
</dbReference>
<dbReference type="SUPFAM" id="SSF56219">
    <property type="entry name" value="DNase I-like"/>
    <property type="match status" value="1"/>
</dbReference>